<dbReference type="Gene3D" id="3.90.226.10">
    <property type="entry name" value="2-enoyl-CoA Hydratase, Chain A, domain 1"/>
    <property type="match status" value="1"/>
</dbReference>
<dbReference type="InterPro" id="IPR029045">
    <property type="entry name" value="ClpP/crotonase-like_dom_sf"/>
</dbReference>
<dbReference type="Gene3D" id="3.40.50.720">
    <property type="entry name" value="NAD(P)-binding Rossmann-like Domain"/>
    <property type="match status" value="1"/>
</dbReference>
<dbReference type="InterPro" id="IPR006108">
    <property type="entry name" value="3HC_DH_C"/>
</dbReference>
<evidence type="ECO:0000313" key="11">
    <source>
        <dbReference type="EMBL" id="UVI33533.1"/>
    </source>
</evidence>
<keyword evidence="3" id="KW-0276">Fatty acid metabolism</keyword>
<reference evidence="11" key="1">
    <citation type="submission" date="2022-01" db="EMBL/GenBank/DDBJ databases">
        <title>Paenibacillus spongiae sp. nov., isolated from marine sponge.</title>
        <authorList>
            <person name="Li Z."/>
            <person name="Zhang M."/>
        </authorList>
    </citation>
    <scope>NUCLEOTIDE SEQUENCE</scope>
    <source>
        <strain evidence="11">PHS-Z3</strain>
    </source>
</reference>
<dbReference type="PANTHER" id="PTHR48075:SF7">
    <property type="entry name" value="3-HYDROXYACYL-COA DEHYDROGENASE-RELATED"/>
    <property type="match status" value="1"/>
</dbReference>
<dbReference type="Gene3D" id="1.10.1040.50">
    <property type="match status" value="1"/>
</dbReference>
<sequence>MGAGIAAHLANAGMSVLLLDIPPSALTEGELKAGRTLEDPAVRSRLAVSAVEKLASSQPPALYDPAYIGRITPGNLEDDLPKLSGMDWIIEAVVERLDVKRDVLARVESVWKPGTIVSSNTSGLSVTAMAEGRGEAFRQHFAAAHFFNPPRHMKLVEVVPTPDTDPAVTSKLIDICERRLGKGVVKAKDTPNFIANRIGTYGMLVTIAAMRQFGLTVDEVDALTGPAMGRPKTATFRMLDLVGLDTLLHVVDNVRGRSASEEERAAFARPPELEELIRRGWIGEKAGQGFYRKIKRTGSGSEIETIDLATMTYAARRNISSPVIESAKAAKGAAEKVKALLFTDVNDRYARFAWATVKEVLLYAARQRGHVADSIVDIDRALVWGFNWELGPFELWDAIGLERSVERMKAEGDDVPGWVEAWLSAGNGTFYRTDGLQRFYAGDAGEWLPVPEETDVIPLAALKKAGRIVLGNAGASLIDIGDDVACLAFHSPNNAIGGDILTAIRQSAEEVSRNWRGLVVANEGRHFCVGANLMLLLMEAQNGDFDEVDDIIRLFQDSMLVLKRLDRPVVAAPHRMTLGGGVEACLPADAIVFAAETYYGLVETGVGLIPAGGGCKEAAILAASRAGAGGDVQPHLNALFETIAMAKTSTSGFDVQRIGLKRPQDRTVIRGETRIAEAKRTVLELDRAGYTPPDAKARIRVAGRDGRAVLQLGVEAMRLGGHISAHDAHIGRKLAHVLAGGDAAPGAEVSERYMLDLEREAFLSLCGEPLTQARMRHMLATGKPLRN</sequence>
<dbReference type="PANTHER" id="PTHR48075">
    <property type="entry name" value="3-HYDROXYACYL-COA DEHYDROGENASE FAMILY PROTEIN"/>
    <property type="match status" value="1"/>
</dbReference>
<protein>
    <submittedName>
        <fullName evidence="11">3-hydroxyacyl-CoA dehydrogenase/enoyl-CoA hydratase family protein</fullName>
    </submittedName>
</protein>
<comment type="pathway">
    <text evidence="1">Lipid metabolism; fatty acid beta-oxidation.</text>
</comment>
<dbReference type="SUPFAM" id="SSF48179">
    <property type="entry name" value="6-phosphogluconate dehydrogenase C-terminal domain-like"/>
    <property type="match status" value="2"/>
</dbReference>
<accession>A0ABY5SIX4</accession>
<evidence type="ECO:0000259" key="9">
    <source>
        <dbReference type="Pfam" id="PF00725"/>
    </source>
</evidence>
<dbReference type="InterPro" id="IPR008927">
    <property type="entry name" value="6-PGluconate_DH-like_C_sf"/>
</dbReference>
<dbReference type="RefSeq" id="WP_258389586.1">
    <property type="nucleotide sequence ID" value="NZ_CP091430.1"/>
</dbReference>
<name>A0ABY5SIX4_9BACL</name>
<evidence type="ECO:0000313" key="12">
    <source>
        <dbReference type="Proteomes" id="UP001057877"/>
    </source>
</evidence>
<dbReference type="Pfam" id="PF02737">
    <property type="entry name" value="3HCDH_N"/>
    <property type="match status" value="1"/>
</dbReference>
<feature type="domain" description="3-hydroxyacyl-CoA dehydrogenase C-terminal" evidence="9">
    <location>
        <begin position="193"/>
        <end position="292"/>
    </location>
</feature>
<dbReference type="InterPro" id="IPR001753">
    <property type="entry name" value="Enoyl-CoA_hydra/iso"/>
</dbReference>
<dbReference type="InterPro" id="IPR006176">
    <property type="entry name" value="3-OHacyl-CoA_DH_NAD-bd"/>
</dbReference>
<proteinExistence type="inferred from homology"/>
<dbReference type="EMBL" id="CP091430">
    <property type="protein sequence ID" value="UVI33533.1"/>
    <property type="molecule type" value="Genomic_DNA"/>
</dbReference>
<keyword evidence="4" id="KW-0442">Lipid degradation</keyword>
<keyword evidence="5" id="KW-0560">Oxidoreductase</keyword>
<keyword evidence="7" id="KW-0443">Lipid metabolism</keyword>
<comment type="catalytic activity">
    <reaction evidence="8">
        <text>a (3S)-3-hydroxyacyl-CoA + NAD(+) = a 3-oxoacyl-CoA + NADH + H(+)</text>
        <dbReference type="Rhea" id="RHEA:22432"/>
        <dbReference type="ChEBI" id="CHEBI:15378"/>
        <dbReference type="ChEBI" id="CHEBI:57318"/>
        <dbReference type="ChEBI" id="CHEBI:57540"/>
        <dbReference type="ChEBI" id="CHEBI:57945"/>
        <dbReference type="ChEBI" id="CHEBI:90726"/>
        <dbReference type="EC" id="1.1.1.35"/>
    </reaction>
</comment>
<feature type="domain" description="3-hydroxyacyl-CoA dehydrogenase NAD binding" evidence="10">
    <location>
        <begin position="1"/>
        <end position="190"/>
    </location>
</feature>
<evidence type="ECO:0000256" key="7">
    <source>
        <dbReference type="ARBA" id="ARBA00023098"/>
    </source>
</evidence>
<dbReference type="SUPFAM" id="SSF51735">
    <property type="entry name" value="NAD(P)-binding Rossmann-fold domains"/>
    <property type="match status" value="1"/>
</dbReference>
<dbReference type="CDD" id="cd06558">
    <property type="entry name" value="crotonase-like"/>
    <property type="match status" value="1"/>
</dbReference>
<evidence type="ECO:0000256" key="1">
    <source>
        <dbReference type="ARBA" id="ARBA00005005"/>
    </source>
</evidence>
<dbReference type="Proteomes" id="UP001057877">
    <property type="component" value="Chromosome"/>
</dbReference>
<evidence type="ECO:0000256" key="2">
    <source>
        <dbReference type="ARBA" id="ARBA00009463"/>
    </source>
</evidence>
<dbReference type="InterPro" id="IPR036291">
    <property type="entry name" value="NAD(P)-bd_dom_sf"/>
</dbReference>
<evidence type="ECO:0000256" key="4">
    <source>
        <dbReference type="ARBA" id="ARBA00022963"/>
    </source>
</evidence>
<evidence type="ECO:0000256" key="8">
    <source>
        <dbReference type="ARBA" id="ARBA00049556"/>
    </source>
</evidence>
<comment type="similarity">
    <text evidence="2">Belongs to the 3-hydroxyacyl-CoA dehydrogenase family.</text>
</comment>
<evidence type="ECO:0000256" key="6">
    <source>
        <dbReference type="ARBA" id="ARBA00023027"/>
    </source>
</evidence>
<evidence type="ECO:0000259" key="10">
    <source>
        <dbReference type="Pfam" id="PF02737"/>
    </source>
</evidence>
<dbReference type="SUPFAM" id="SSF52096">
    <property type="entry name" value="ClpP/crotonase"/>
    <property type="match status" value="1"/>
</dbReference>
<organism evidence="11 12">
    <name type="scientific">Paenibacillus spongiae</name>
    <dbReference type="NCBI Taxonomy" id="2909671"/>
    <lineage>
        <taxon>Bacteria</taxon>
        <taxon>Bacillati</taxon>
        <taxon>Bacillota</taxon>
        <taxon>Bacilli</taxon>
        <taxon>Bacillales</taxon>
        <taxon>Paenibacillaceae</taxon>
        <taxon>Paenibacillus</taxon>
    </lineage>
</organism>
<dbReference type="Pfam" id="PF00725">
    <property type="entry name" value="3HCDH"/>
    <property type="match status" value="1"/>
</dbReference>
<evidence type="ECO:0000256" key="3">
    <source>
        <dbReference type="ARBA" id="ARBA00022832"/>
    </source>
</evidence>
<evidence type="ECO:0000256" key="5">
    <source>
        <dbReference type="ARBA" id="ARBA00023002"/>
    </source>
</evidence>
<gene>
    <name evidence="11" type="ORF">L1F29_02985</name>
</gene>
<dbReference type="Pfam" id="PF00378">
    <property type="entry name" value="ECH_1"/>
    <property type="match status" value="1"/>
</dbReference>
<keyword evidence="12" id="KW-1185">Reference proteome</keyword>
<keyword evidence="6" id="KW-0520">NAD</keyword>